<dbReference type="InterPro" id="IPR001387">
    <property type="entry name" value="Cro/C1-type_HTH"/>
</dbReference>
<dbReference type="PANTHER" id="PTHR46797:SF1">
    <property type="entry name" value="METHYLPHOSPHONATE SYNTHASE"/>
    <property type="match status" value="1"/>
</dbReference>
<dbReference type="GO" id="GO:0003700">
    <property type="term" value="F:DNA-binding transcription factor activity"/>
    <property type="evidence" value="ECO:0007669"/>
    <property type="project" value="TreeGrafter"/>
</dbReference>
<proteinExistence type="predicted"/>
<protein>
    <recommendedName>
        <fullName evidence="2">HTH cro/C1-type domain-containing protein</fullName>
    </recommendedName>
</protein>
<dbReference type="PROSITE" id="PS50943">
    <property type="entry name" value="HTH_CROC1"/>
    <property type="match status" value="1"/>
</dbReference>
<comment type="caution">
    <text evidence="3">The sequence shown here is derived from an EMBL/GenBank/DDBJ whole genome shotgun (WGS) entry which is preliminary data.</text>
</comment>
<evidence type="ECO:0000256" key="1">
    <source>
        <dbReference type="ARBA" id="ARBA00023125"/>
    </source>
</evidence>
<accession>A0A1G2I1G8</accession>
<sequence length="102" mass="11893">MKNINKNKYISDFDFDKYLKEQLKDLVFKKHYDYYGKQLEIAYQILQLRKKKHMSQAKLAKKIGTKQSNVARMEAGNQNFSIDTLQKLAGALGTDLKIVFSN</sequence>
<evidence type="ECO:0000313" key="4">
    <source>
        <dbReference type="Proteomes" id="UP000178820"/>
    </source>
</evidence>
<evidence type="ECO:0000313" key="3">
    <source>
        <dbReference type="EMBL" id="OGZ68636.1"/>
    </source>
</evidence>
<feature type="domain" description="HTH cro/C1-type" evidence="2">
    <location>
        <begin position="45"/>
        <end position="99"/>
    </location>
</feature>
<dbReference type="InterPro" id="IPR050807">
    <property type="entry name" value="TransReg_Diox_bact_type"/>
</dbReference>
<dbReference type="SMART" id="SM00530">
    <property type="entry name" value="HTH_XRE"/>
    <property type="match status" value="1"/>
</dbReference>
<organism evidence="3 4">
    <name type="scientific">Candidatus Staskawiczbacteria bacterium RIFCSPHIGHO2_02_FULL_42_22</name>
    <dbReference type="NCBI Taxonomy" id="1802207"/>
    <lineage>
        <taxon>Bacteria</taxon>
        <taxon>Candidatus Staskawicziibacteriota</taxon>
    </lineage>
</organism>
<reference evidence="3 4" key="1">
    <citation type="journal article" date="2016" name="Nat. Commun.">
        <title>Thousands of microbial genomes shed light on interconnected biogeochemical processes in an aquifer system.</title>
        <authorList>
            <person name="Anantharaman K."/>
            <person name="Brown C.T."/>
            <person name="Hug L.A."/>
            <person name="Sharon I."/>
            <person name="Castelle C.J."/>
            <person name="Probst A.J."/>
            <person name="Thomas B.C."/>
            <person name="Singh A."/>
            <person name="Wilkins M.J."/>
            <person name="Karaoz U."/>
            <person name="Brodie E.L."/>
            <person name="Williams K.H."/>
            <person name="Hubbard S.S."/>
            <person name="Banfield J.F."/>
        </authorList>
    </citation>
    <scope>NUCLEOTIDE SEQUENCE [LARGE SCALE GENOMIC DNA]</scope>
</reference>
<keyword evidence="1" id="KW-0238">DNA-binding</keyword>
<dbReference type="SUPFAM" id="SSF47413">
    <property type="entry name" value="lambda repressor-like DNA-binding domains"/>
    <property type="match status" value="1"/>
</dbReference>
<dbReference type="Pfam" id="PF01381">
    <property type="entry name" value="HTH_3"/>
    <property type="match status" value="1"/>
</dbReference>
<dbReference type="CDD" id="cd00093">
    <property type="entry name" value="HTH_XRE"/>
    <property type="match status" value="1"/>
</dbReference>
<dbReference type="STRING" id="1802207.A3D44_03925"/>
<dbReference type="AlphaFoldDB" id="A0A1G2I1G8"/>
<evidence type="ECO:0000259" key="2">
    <source>
        <dbReference type="PROSITE" id="PS50943"/>
    </source>
</evidence>
<dbReference type="GO" id="GO:0003677">
    <property type="term" value="F:DNA binding"/>
    <property type="evidence" value="ECO:0007669"/>
    <property type="project" value="UniProtKB-KW"/>
</dbReference>
<name>A0A1G2I1G8_9BACT</name>
<dbReference type="EMBL" id="MHOT01000019">
    <property type="protein sequence ID" value="OGZ68636.1"/>
    <property type="molecule type" value="Genomic_DNA"/>
</dbReference>
<gene>
    <name evidence="3" type="ORF">A3D44_03925</name>
</gene>
<dbReference type="Proteomes" id="UP000178820">
    <property type="component" value="Unassembled WGS sequence"/>
</dbReference>
<dbReference type="GO" id="GO:0005829">
    <property type="term" value="C:cytosol"/>
    <property type="evidence" value="ECO:0007669"/>
    <property type="project" value="TreeGrafter"/>
</dbReference>
<dbReference type="InterPro" id="IPR010982">
    <property type="entry name" value="Lambda_DNA-bd_dom_sf"/>
</dbReference>
<dbReference type="Gene3D" id="1.10.260.40">
    <property type="entry name" value="lambda repressor-like DNA-binding domains"/>
    <property type="match status" value="1"/>
</dbReference>
<dbReference type="PANTHER" id="PTHR46797">
    <property type="entry name" value="HTH-TYPE TRANSCRIPTIONAL REGULATOR"/>
    <property type="match status" value="1"/>
</dbReference>